<comment type="caution">
    <text evidence="1">The sequence shown here is derived from an EMBL/GenBank/DDBJ whole genome shotgun (WGS) entry which is preliminary data.</text>
</comment>
<protein>
    <recommendedName>
        <fullName evidence="3">GH15-like domain-containing protein</fullName>
    </recommendedName>
</protein>
<dbReference type="EMBL" id="JXAL01000029">
    <property type="protein sequence ID" value="KIL34538.1"/>
    <property type="molecule type" value="Genomic_DNA"/>
</dbReference>
<evidence type="ECO:0008006" key="3">
    <source>
        <dbReference type="Google" id="ProtNLM"/>
    </source>
</evidence>
<organism evidence="1 2">
    <name type="scientific">Cohnella kolymensis</name>
    <dbReference type="NCBI Taxonomy" id="1590652"/>
    <lineage>
        <taxon>Bacteria</taxon>
        <taxon>Bacillati</taxon>
        <taxon>Bacillota</taxon>
        <taxon>Bacilli</taxon>
        <taxon>Bacillales</taxon>
        <taxon>Paenibacillaceae</taxon>
        <taxon>Cohnella</taxon>
    </lineage>
</organism>
<gene>
    <name evidence="1" type="ORF">SD71_18825</name>
</gene>
<dbReference type="RefSeq" id="WP_041066698.1">
    <property type="nucleotide sequence ID" value="NZ_JXAL01000029.1"/>
</dbReference>
<dbReference type="Proteomes" id="UP000054526">
    <property type="component" value="Unassembled WGS sequence"/>
</dbReference>
<sequence>MEAVGLFFRKHPELEPTGKLSILGRALCSAQRMNAYVKRRNPKAPQIAELYLQAGRRYGVRGDVAFCQMVYESRCWSNEFSGPSWGPFSLAQRGEEASIAVHMQLLYTMASDIPLSSELDTSDRRVDALVRSGWQGSAHCWEDLNGKWSIGVNRYGQDVVAMWRNLMEWSAEEEEEAVDNENTQQSAGLGSLMDRVTRRVDWSLLCSEEMNWLKDQRLLPEPVPHPDRKVTWAELAAVLYRWEKRQSADTIERKEGTSKKEG</sequence>
<keyword evidence="2" id="KW-1185">Reference proteome</keyword>
<evidence type="ECO:0000313" key="2">
    <source>
        <dbReference type="Proteomes" id="UP000054526"/>
    </source>
</evidence>
<proteinExistence type="predicted"/>
<evidence type="ECO:0000313" key="1">
    <source>
        <dbReference type="EMBL" id="KIL34538.1"/>
    </source>
</evidence>
<name>A0ABR5A1I2_9BACL</name>
<accession>A0ABR5A1I2</accession>
<reference evidence="1 2" key="1">
    <citation type="submission" date="2014-12" db="EMBL/GenBank/DDBJ databases">
        <title>Draft genome sequence of Cohnella kolymensis strain B-2846.</title>
        <authorList>
            <person name="Karlyshev A.V."/>
            <person name="Kudryashova E.B."/>
        </authorList>
    </citation>
    <scope>NUCLEOTIDE SEQUENCE [LARGE SCALE GENOMIC DNA]</scope>
    <source>
        <strain evidence="1 2">VKM B-2846</strain>
    </source>
</reference>